<proteinExistence type="predicted"/>
<evidence type="ECO:0000259" key="3">
    <source>
        <dbReference type="Pfam" id="PF26056"/>
    </source>
</evidence>
<feature type="region of interest" description="Disordered" evidence="1">
    <location>
        <begin position="60"/>
        <end position="98"/>
    </location>
</feature>
<feature type="region of interest" description="Disordered" evidence="1">
    <location>
        <begin position="155"/>
        <end position="192"/>
    </location>
</feature>
<gene>
    <name evidence="4" type="ORF">GCM10009601_53550</name>
</gene>
<keyword evidence="2" id="KW-1133">Transmembrane helix</keyword>
<protein>
    <recommendedName>
        <fullName evidence="3">DUF8017 domain-containing protein</fullName>
    </recommendedName>
</protein>
<dbReference type="EMBL" id="BAAAIZ010000096">
    <property type="protein sequence ID" value="GAA1432494.1"/>
    <property type="molecule type" value="Genomic_DNA"/>
</dbReference>
<keyword evidence="5" id="KW-1185">Reference proteome</keyword>
<dbReference type="InterPro" id="IPR058330">
    <property type="entry name" value="DUF8017"/>
</dbReference>
<keyword evidence="2" id="KW-0812">Transmembrane</keyword>
<organism evidence="4 5">
    <name type="scientific">Streptomyces thermospinosisporus</name>
    <dbReference type="NCBI Taxonomy" id="161482"/>
    <lineage>
        <taxon>Bacteria</taxon>
        <taxon>Bacillati</taxon>
        <taxon>Actinomycetota</taxon>
        <taxon>Actinomycetes</taxon>
        <taxon>Kitasatosporales</taxon>
        <taxon>Streptomycetaceae</taxon>
        <taxon>Streptomyces</taxon>
    </lineage>
</organism>
<reference evidence="5" key="1">
    <citation type="journal article" date="2019" name="Int. J. Syst. Evol. Microbiol.">
        <title>The Global Catalogue of Microorganisms (GCM) 10K type strain sequencing project: providing services to taxonomists for standard genome sequencing and annotation.</title>
        <authorList>
            <consortium name="The Broad Institute Genomics Platform"/>
            <consortium name="The Broad Institute Genome Sequencing Center for Infectious Disease"/>
            <person name="Wu L."/>
            <person name="Ma J."/>
        </authorList>
    </citation>
    <scope>NUCLEOTIDE SEQUENCE [LARGE SCALE GENOMIC DNA]</scope>
    <source>
        <strain evidence="5">JCM 11756</strain>
    </source>
</reference>
<feature type="transmembrane region" description="Helical" evidence="2">
    <location>
        <begin position="37"/>
        <end position="61"/>
    </location>
</feature>
<evidence type="ECO:0000256" key="2">
    <source>
        <dbReference type="SAM" id="Phobius"/>
    </source>
</evidence>
<comment type="caution">
    <text evidence="4">The sequence shown here is derived from an EMBL/GenBank/DDBJ whole genome shotgun (WGS) entry which is preliminary data.</text>
</comment>
<feature type="domain" description="DUF8017" evidence="3">
    <location>
        <begin position="94"/>
        <end position="286"/>
    </location>
</feature>
<evidence type="ECO:0000256" key="1">
    <source>
        <dbReference type="SAM" id="MobiDB-lite"/>
    </source>
</evidence>
<dbReference type="Pfam" id="PF26056">
    <property type="entry name" value="DUF8017"/>
    <property type="match status" value="1"/>
</dbReference>
<dbReference type="Proteomes" id="UP001500973">
    <property type="component" value="Unassembled WGS sequence"/>
</dbReference>
<evidence type="ECO:0000313" key="5">
    <source>
        <dbReference type="Proteomes" id="UP001500973"/>
    </source>
</evidence>
<accession>A0ABP4JVZ6</accession>
<sequence>MWPGEQPAKSEHAWRDMPTSPSGQPAGPPPPRRSNRAVTVAVAASATVVVACAAVAGYVLLGDGDGSDPGPAPAPPTQSRSQSPADSRGDAGPEPLVRGWKVVLNPERGIAFDVPPEWDPKSADWVRYTAENDDPEDTPLVAMRAPAYLKEKWCTSDENRDGSQEDTPLASVGSRGNSGAADPREAASGDSRAWVYGEYAQPDRGKVRSGRVENFTTRSGLSGTLASAWSTGVSTAKKCASDGRAWTFAFRDSEGKVMSVSLVGATKVPGEVTETTVRKIMGTVRLESG</sequence>
<name>A0ABP4JVZ6_9ACTN</name>
<feature type="region of interest" description="Disordered" evidence="1">
    <location>
        <begin position="1"/>
        <end position="37"/>
    </location>
</feature>
<keyword evidence="2" id="KW-0472">Membrane</keyword>
<evidence type="ECO:0000313" key="4">
    <source>
        <dbReference type="EMBL" id="GAA1432494.1"/>
    </source>
</evidence>